<accession>A0A0A9Q476</accession>
<dbReference type="EMBL" id="GBRH01278049">
    <property type="protein sequence ID" value="JAD19846.1"/>
    <property type="molecule type" value="Transcribed_RNA"/>
</dbReference>
<evidence type="ECO:0000313" key="1">
    <source>
        <dbReference type="EMBL" id="JAD19846.1"/>
    </source>
</evidence>
<organism evidence="1">
    <name type="scientific">Arundo donax</name>
    <name type="common">Giant reed</name>
    <name type="synonym">Donax arundinaceus</name>
    <dbReference type="NCBI Taxonomy" id="35708"/>
    <lineage>
        <taxon>Eukaryota</taxon>
        <taxon>Viridiplantae</taxon>
        <taxon>Streptophyta</taxon>
        <taxon>Embryophyta</taxon>
        <taxon>Tracheophyta</taxon>
        <taxon>Spermatophyta</taxon>
        <taxon>Magnoliopsida</taxon>
        <taxon>Liliopsida</taxon>
        <taxon>Poales</taxon>
        <taxon>Poaceae</taxon>
        <taxon>PACMAD clade</taxon>
        <taxon>Arundinoideae</taxon>
        <taxon>Arundineae</taxon>
        <taxon>Arundo</taxon>
    </lineage>
</organism>
<protein>
    <submittedName>
        <fullName evidence="1">Uncharacterized protein</fullName>
    </submittedName>
</protein>
<name>A0A0A9Q476_ARUDO</name>
<dbReference type="AlphaFoldDB" id="A0A0A9Q476"/>
<proteinExistence type="predicted"/>
<sequence length="36" mass="3774">MRKPLPSAAASATPITASVPAFQIDPVSTYKVYAHS</sequence>
<reference evidence="1" key="1">
    <citation type="submission" date="2014-09" db="EMBL/GenBank/DDBJ databases">
        <authorList>
            <person name="Magalhaes I.L.F."/>
            <person name="Oliveira U."/>
            <person name="Santos F.R."/>
            <person name="Vidigal T.H.D.A."/>
            <person name="Brescovit A.D."/>
            <person name="Santos A.J."/>
        </authorList>
    </citation>
    <scope>NUCLEOTIDE SEQUENCE</scope>
    <source>
        <tissue evidence="1">Shoot tissue taken approximately 20 cm above the soil surface</tissue>
    </source>
</reference>
<reference evidence="1" key="2">
    <citation type="journal article" date="2015" name="Data Brief">
        <title>Shoot transcriptome of the giant reed, Arundo donax.</title>
        <authorList>
            <person name="Barrero R.A."/>
            <person name="Guerrero F.D."/>
            <person name="Moolhuijzen P."/>
            <person name="Goolsby J.A."/>
            <person name="Tidwell J."/>
            <person name="Bellgard S.E."/>
            <person name="Bellgard M.I."/>
        </authorList>
    </citation>
    <scope>NUCLEOTIDE SEQUENCE</scope>
    <source>
        <tissue evidence="1">Shoot tissue taken approximately 20 cm above the soil surface</tissue>
    </source>
</reference>